<keyword evidence="2" id="KW-0119">Carbohydrate metabolism</keyword>
<sequence>MSDIEFDKRNSRRRRGKLVASTDPKYESRIQAALADDTHKNITLRRHTILCQSAKQTKQSCHGVDGFYFEPPKKVIPRNVFFAGKAAPGYYIAKLTIHLIVNVARVLNADPDTKDYLNVFLLPDYSVTLAEVLIQASVISQHISTAGTEASVSSSAVQKVASDALSDIEALHTVNEAYDDRTEWIKKGIRTTAKMDKFSPDRAIQDYAQEYWNIESTKVQLLTFLAQNPDWLWWSSAVFDIVLVLFVI</sequence>
<comment type="cofactor">
    <cofactor evidence="2">
        <name>pyridoxal 5'-phosphate</name>
        <dbReference type="ChEBI" id="CHEBI:597326"/>
    </cofactor>
</comment>
<organism evidence="4 5">
    <name type="scientific">Rhizopogon vinicolor AM-OR11-026</name>
    <dbReference type="NCBI Taxonomy" id="1314800"/>
    <lineage>
        <taxon>Eukaryota</taxon>
        <taxon>Fungi</taxon>
        <taxon>Dikarya</taxon>
        <taxon>Basidiomycota</taxon>
        <taxon>Agaricomycotina</taxon>
        <taxon>Agaricomycetes</taxon>
        <taxon>Agaricomycetidae</taxon>
        <taxon>Boletales</taxon>
        <taxon>Suillineae</taxon>
        <taxon>Rhizopogonaceae</taxon>
        <taxon>Rhizopogon</taxon>
    </lineage>
</organism>
<feature type="region of interest" description="Disordered" evidence="3">
    <location>
        <begin position="1"/>
        <end position="22"/>
    </location>
</feature>
<reference evidence="4 5" key="1">
    <citation type="submission" date="2016-06" db="EMBL/GenBank/DDBJ databases">
        <title>Comparative genomics of the ectomycorrhizal sister species Rhizopogon vinicolor and Rhizopogon vesiculosus (Basidiomycota: Boletales) reveals a divergence of the mating type B locus.</title>
        <authorList>
            <consortium name="DOE Joint Genome Institute"/>
            <person name="Mujic A.B."/>
            <person name="Kuo A."/>
            <person name="Tritt A."/>
            <person name="Lipzen A."/>
            <person name="Chen C."/>
            <person name="Johnson J."/>
            <person name="Sharma A."/>
            <person name="Barry K."/>
            <person name="Grigoriev I.V."/>
            <person name="Spatafora J.W."/>
        </authorList>
    </citation>
    <scope>NUCLEOTIDE SEQUENCE [LARGE SCALE GENOMIC DNA]</scope>
    <source>
        <strain evidence="4 5">AM-OR11-026</strain>
    </source>
</reference>
<dbReference type="GO" id="GO:0030170">
    <property type="term" value="F:pyridoxal phosphate binding"/>
    <property type="evidence" value="ECO:0007669"/>
    <property type="project" value="TreeGrafter"/>
</dbReference>
<evidence type="ECO:0000256" key="1">
    <source>
        <dbReference type="ARBA" id="ARBA00006047"/>
    </source>
</evidence>
<name>A0A1B7MM18_9AGAM</name>
<keyword evidence="2 4" id="KW-0808">Transferase</keyword>
<proteinExistence type="inferred from homology"/>
<dbReference type="Pfam" id="PF00343">
    <property type="entry name" value="Phosphorylase"/>
    <property type="match status" value="2"/>
</dbReference>
<keyword evidence="5" id="KW-1185">Reference proteome</keyword>
<evidence type="ECO:0000256" key="3">
    <source>
        <dbReference type="SAM" id="MobiDB-lite"/>
    </source>
</evidence>
<keyword evidence="2" id="KW-0663">Pyridoxal phosphate</keyword>
<keyword evidence="2" id="KW-0328">Glycosyltransferase</keyword>
<evidence type="ECO:0000313" key="5">
    <source>
        <dbReference type="Proteomes" id="UP000092154"/>
    </source>
</evidence>
<dbReference type="EC" id="2.4.1.1" evidence="2"/>
<dbReference type="Proteomes" id="UP000092154">
    <property type="component" value="Unassembled WGS sequence"/>
</dbReference>
<dbReference type="SUPFAM" id="SSF53756">
    <property type="entry name" value="UDP-Glycosyltransferase/glycogen phosphorylase"/>
    <property type="match status" value="1"/>
</dbReference>
<dbReference type="STRING" id="1314800.A0A1B7MM18"/>
<accession>A0A1B7MM18</accession>
<comment type="similarity">
    <text evidence="1 2">Belongs to the glycogen phosphorylase family.</text>
</comment>
<dbReference type="InterPro" id="IPR000811">
    <property type="entry name" value="Glyco_trans_35"/>
</dbReference>
<protein>
    <recommendedName>
        <fullName evidence="2">Alpha-1,4 glucan phosphorylase</fullName>
        <ecNumber evidence="2">2.4.1.1</ecNumber>
    </recommendedName>
</protein>
<gene>
    <name evidence="4" type="ORF">K503DRAFT_786356</name>
</gene>
<dbReference type="PANTHER" id="PTHR11468">
    <property type="entry name" value="GLYCOGEN PHOSPHORYLASE"/>
    <property type="match status" value="1"/>
</dbReference>
<evidence type="ECO:0000256" key="2">
    <source>
        <dbReference type="RuleBase" id="RU000587"/>
    </source>
</evidence>
<comment type="catalytic activity">
    <reaction evidence="2">
        <text>[(1-&gt;4)-alpha-D-glucosyl](n) + phosphate = [(1-&gt;4)-alpha-D-glucosyl](n-1) + alpha-D-glucose 1-phosphate</text>
        <dbReference type="Rhea" id="RHEA:41732"/>
        <dbReference type="Rhea" id="RHEA-COMP:9584"/>
        <dbReference type="Rhea" id="RHEA-COMP:9586"/>
        <dbReference type="ChEBI" id="CHEBI:15444"/>
        <dbReference type="ChEBI" id="CHEBI:43474"/>
        <dbReference type="ChEBI" id="CHEBI:58601"/>
        <dbReference type="EC" id="2.4.1.1"/>
    </reaction>
</comment>
<dbReference type="PANTHER" id="PTHR11468:SF3">
    <property type="entry name" value="GLYCOGEN PHOSPHORYLASE, LIVER FORM"/>
    <property type="match status" value="1"/>
</dbReference>
<dbReference type="InParanoid" id="A0A1B7MM18"/>
<dbReference type="OrthoDB" id="9215500at2759"/>
<dbReference type="GO" id="GO:0008184">
    <property type="term" value="F:glycogen phosphorylase activity"/>
    <property type="evidence" value="ECO:0007669"/>
    <property type="project" value="InterPro"/>
</dbReference>
<dbReference type="AlphaFoldDB" id="A0A1B7MM18"/>
<dbReference type="GO" id="GO:0005980">
    <property type="term" value="P:glycogen catabolic process"/>
    <property type="evidence" value="ECO:0007669"/>
    <property type="project" value="TreeGrafter"/>
</dbReference>
<dbReference type="EMBL" id="KV448733">
    <property type="protein sequence ID" value="OAX33645.1"/>
    <property type="molecule type" value="Genomic_DNA"/>
</dbReference>
<evidence type="ECO:0000313" key="4">
    <source>
        <dbReference type="EMBL" id="OAX33645.1"/>
    </source>
</evidence>
<dbReference type="GO" id="GO:0005737">
    <property type="term" value="C:cytoplasm"/>
    <property type="evidence" value="ECO:0007669"/>
    <property type="project" value="TreeGrafter"/>
</dbReference>
<comment type="function">
    <text evidence="2">Allosteric enzyme that catalyzes the rate-limiting step in glycogen catabolism, the phosphorolytic cleavage of glycogen to produce glucose-1-phosphate, and plays a central role in maintaining cellular and organismal glucose homeostasis.</text>
</comment>
<dbReference type="Gene3D" id="3.40.50.2000">
    <property type="entry name" value="Glycogen Phosphorylase B"/>
    <property type="match status" value="1"/>
</dbReference>